<gene>
    <name evidence="2" type="ORF">Fcan01_23963</name>
</gene>
<proteinExistence type="predicted"/>
<dbReference type="SUPFAM" id="SSF52540">
    <property type="entry name" value="P-loop containing nucleoside triphosphate hydrolases"/>
    <property type="match status" value="1"/>
</dbReference>
<comment type="caution">
    <text evidence="2">The sequence shown here is derived from an EMBL/GenBank/DDBJ whole genome shotgun (WGS) entry which is preliminary data.</text>
</comment>
<dbReference type="InterPro" id="IPR027417">
    <property type="entry name" value="P-loop_NTPase"/>
</dbReference>
<dbReference type="EMBL" id="LNIX01000030">
    <property type="protein sequence ID" value="OXA41313.1"/>
    <property type="molecule type" value="Genomic_DNA"/>
</dbReference>
<feature type="compositionally biased region" description="Gly residues" evidence="1">
    <location>
        <begin position="1087"/>
        <end position="1098"/>
    </location>
</feature>
<name>A0A226D845_FOLCA</name>
<accession>A0A226D845</accession>
<sequence length="1213" mass="132663">MEDVLRFIKLGDEEIELSDSRDVTIVVGLSGTGKSTTVQFFANETNPLQSTCDRSERCNVTDLNGDIGNSIVSKTLLPNLVVDNTTDDSITVFYDMPGFDDNRNASVEIANSFFIKKVIEHSTRLRIVVLTKESHMSINEKKNFPDLMMNLAKLIKNPRKFNGGITLLVNMADFGRSDSGLLYGYGQFLHSFYNDIDEVITPEYQDAVRLIVEGLMTLDDEEYPINVSMMRVPISNGTLNDMPVFIKDRIYMKNIIYNQTSLIEKSDDDFGYGLSEKAERFLVEARVAFVELVKEEFDSLADEVTRDLKSKCLQLFNGSGDQGTLEGLLINLKVASYDYLNISSPPTTYMTEILGTVATFAPDLVEETHSKLIATVTFLDYVHITVPGTSFQQHQWIQKVVLIHQNLLEYIRLELVPLIETNVRNVISDFASAAKPVLEELLNQTLPYQNFQSFNTSINVLKSTTYPSCSNGGQTTACLTAIKSSFSQIAPDHSSIHVETVQTIINFIAFCLNAAQAQISFFIDVSYLERLYPNLQTDAMLKLPIATRNITNELKSFSDSVVINFISTFQTLSQSNDGVNIPSFNASLMAVKSANYSGCAGAQPMNCSAIIKSKIIKIHATLASNTAIRVNHTAWFIAFCKSQLEVDGQVNPMDWTTDLQSLEQSLVNNLRNGQTPNSIFNKIYGLLGGITGNLKLEMLDYLNSIVDESERIEKQNYFTSKATQVVEDIRNIQNVEVNLTGAIRGILPLYDEYLDSDGPYTLDTTVVGLLEILDSFGWKEKSWVSPFLQSIKEPMQDEFLFYRYLSAVSIDLTKRVVQVDQNGFHEWWQSAGGNVVGFYDKTVPLSGSMTSPFIMTRPDFIKLTQSTAQSAILRSILQFALQAKPCPSIVSGKMVFKNNFVTIGEVKNCILQQSRVSTVAIITTHTLYFDQDFRGADFNPTNNIQLFILSTNWDATSQININLSGLNGIDGVGTGDSGTPGNMGGNYQAMFSKKNGGGSYTFETNGGNGGHGVTGATGIRGRIGSVKPFDSSPTANDCAAWSGGKVQVRVYPNTCNTCQTDDSDECTCKAGNNGVDITIDGTTGSSGSTGGDGGNSGRGGAAGSGITIDLARNSIINITGTAGVNGIPGNGGAGGAGGQDGESIKVNLDDCPCVKEETGAIEFNATVRNAAKRTGIMPDQFKAALIVHQDHAFYGQLMKETITLLEQHSGMAR</sequence>
<organism evidence="2 3">
    <name type="scientific">Folsomia candida</name>
    <name type="common">Springtail</name>
    <dbReference type="NCBI Taxonomy" id="158441"/>
    <lineage>
        <taxon>Eukaryota</taxon>
        <taxon>Metazoa</taxon>
        <taxon>Ecdysozoa</taxon>
        <taxon>Arthropoda</taxon>
        <taxon>Hexapoda</taxon>
        <taxon>Collembola</taxon>
        <taxon>Entomobryomorpha</taxon>
        <taxon>Isotomoidea</taxon>
        <taxon>Isotomidae</taxon>
        <taxon>Proisotominae</taxon>
        <taxon>Folsomia</taxon>
    </lineage>
</organism>
<evidence type="ECO:0000313" key="2">
    <source>
        <dbReference type="EMBL" id="OXA41313.1"/>
    </source>
</evidence>
<dbReference type="OrthoDB" id="2386367at2759"/>
<protein>
    <submittedName>
        <fullName evidence="2">Uncharacterized protein</fullName>
    </submittedName>
</protein>
<keyword evidence="3" id="KW-1185">Reference proteome</keyword>
<dbReference type="AlphaFoldDB" id="A0A226D845"/>
<evidence type="ECO:0000313" key="3">
    <source>
        <dbReference type="Proteomes" id="UP000198287"/>
    </source>
</evidence>
<feature type="region of interest" description="Disordered" evidence="1">
    <location>
        <begin position="1079"/>
        <end position="1098"/>
    </location>
</feature>
<dbReference type="Proteomes" id="UP000198287">
    <property type="component" value="Unassembled WGS sequence"/>
</dbReference>
<evidence type="ECO:0000256" key="1">
    <source>
        <dbReference type="SAM" id="MobiDB-lite"/>
    </source>
</evidence>
<dbReference type="Gene3D" id="3.40.50.300">
    <property type="entry name" value="P-loop containing nucleotide triphosphate hydrolases"/>
    <property type="match status" value="1"/>
</dbReference>
<reference evidence="2 3" key="1">
    <citation type="submission" date="2015-12" db="EMBL/GenBank/DDBJ databases">
        <title>The genome of Folsomia candida.</title>
        <authorList>
            <person name="Faddeeva A."/>
            <person name="Derks M.F."/>
            <person name="Anvar Y."/>
            <person name="Smit S."/>
            <person name="Van Straalen N."/>
            <person name="Roelofs D."/>
        </authorList>
    </citation>
    <scope>NUCLEOTIDE SEQUENCE [LARGE SCALE GENOMIC DNA]</scope>
    <source>
        <strain evidence="2 3">VU population</strain>
        <tissue evidence="2">Whole body</tissue>
    </source>
</reference>